<dbReference type="EMBL" id="JJMU01000053">
    <property type="protein sequence ID" value="KGE13361.1"/>
    <property type="molecule type" value="Genomic_DNA"/>
</dbReference>
<feature type="domain" description="Pyridoxamine 5'-phosphate oxidase N-terminal" evidence="12">
    <location>
        <begin position="37"/>
        <end position="164"/>
    </location>
</feature>
<dbReference type="HAMAP" id="MF_01629">
    <property type="entry name" value="PdxH"/>
    <property type="match status" value="1"/>
</dbReference>
<dbReference type="PANTHER" id="PTHR10851">
    <property type="entry name" value="PYRIDOXINE-5-PHOSPHATE OXIDASE"/>
    <property type="match status" value="1"/>
</dbReference>
<dbReference type="UniPathway" id="UPA01068">
    <property type="reaction ID" value="UER00304"/>
</dbReference>
<evidence type="ECO:0000259" key="12">
    <source>
        <dbReference type="Pfam" id="PF01243"/>
    </source>
</evidence>
<dbReference type="GO" id="GO:0008615">
    <property type="term" value="P:pyridoxine biosynthetic process"/>
    <property type="evidence" value="ECO:0007669"/>
    <property type="project" value="UniProtKB-UniRule"/>
</dbReference>
<feature type="binding site" evidence="9 10">
    <location>
        <begin position="196"/>
        <end position="198"/>
    </location>
    <ligand>
        <name>substrate</name>
    </ligand>
</feature>
<evidence type="ECO:0000256" key="9">
    <source>
        <dbReference type="HAMAP-Rule" id="MF_01629"/>
    </source>
</evidence>
<dbReference type="eggNOG" id="COG0259">
    <property type="taxonomic scope" value="Bacteria"/>
</dbReference>
<feature type="domain" description="Pyridoxine 5'-phosphate oxidase dimerisation C-terminal" evidence="13">
    <location>
        <begin position="177"/>
        <end position="217"/>
    </location>
</feature>
<comment type="subunit">
    <text evidence="4 9">Homodimer.</text>
</comment>
<proteinExistence type="inferred from homology"/>
<protein>
    <recommendedName>
        <fullName evidence="9">Pyridoxine/pyridoxamine 5'-phosphate oxidase</fullName>
        <ecNumber evidence="9">1.4.3.5</ecNumber>
    </recommendedName>
    <alternativeName>
        <fullName evidence="9">PNP/PMP oxidase</fullName>
        <shortName evidence="9">PNPOx</shortName>
    </alternativeName>
    <alternativeName>
        <fullName evidence="9">Pyridoxal 5'-phosphate synthase</fullName>
    </alternativeName>
</protein>
<dbReference type="InterPro" id="IPR019576">
    <property type="entry name" value="Pyridoxamine_oxidase_dimer_C"/>
</dbReference>
<evidence type="ECO:0000256" key="4">
    <source>
        <dbReference type="ARBA" id="ARBA00011738"/>
    </source>
</evidence>
<name>A0A0B8SZZ5_9SPHI</name>
<feature type="binding site" evidence="9 11">
    <location>
        <begin position="144"/>
        <end position="145"/>
    </location>
    <ligand>
        <name>FMN</name>
        <dbReference type="ChEBI" id="CHEBI:58210"/>
    </ligand>
</feature>
<dbReference type="Proteomes" id="UP000031802">
    <property type="component" value="Unassembled WGS sequence"/>
</dbReference>
<accession>A0A0B8SZZ5</accession>
<dbReference type="PIRSF" id="PIRSF000190">
    <property type="entry name" value="Pyd_amn-ph_oxd"/>
    <property type="match status" value="1"/>
</dbReference>
<comment type="pathway">
    <text evidence="1 9">Cofactor metabolism; pyridoxal 5'-phosphate salvage; pyridoxal 5'-phosphate from pyridoxamine 5'-phosphate: step 1/1.</text>
</comment>
<dbReference type="InterPro" id="IPR019740">
    <property type="entry name" value="Pyridox_Oxase_CS"/>
</dbReference>
<keyword evidence="7 9" id="KW-0560">Oxidoreductase</keyword>
<reference evidence="15" key="1">
    <citation type="submission" date="2014-04" db="EMBL/GenBank/DDBJ databases">
        <title>Whole-Genome optical mapping and complete genome sequence of Sphingobacterium deserti sp. nov., a new spaces isolated from desert in the west of China.</title>
        <authorList>
            <person name="Teng C."/>
            <person name="Zhou Z."/>
            <person name="Li X."/>
            <person name="Chen M."/>
            <person name="Lin M."/>
            <person name="Wang L."/>
            <person name="Su S."/>
            <person name="Zhang C."/>
            <person name="Zhang W."/>
        </authorList>
    </citation>
    <scope>NUCLEOTIDE SEQUENCE [LARGE SCALE GENOMIC DNA]</scope>
    <source>
        <strain evidence="15">ACCC05744</strain>
    </source>
</reference>
<comment type="catalytic activity">
    <reaction evidence="9">
        <text>pyridoxine 5'-phosphate + O2 = pyridoxal 5'-phosphate + H2O2</text>
        <dbReference type="Rhea" id="RHEA:15149"/>
        <dbReference type="ChEBI" id="CHEBI:15379"/>
        <dbReference type="ChEBI" id="CHEBI:16240"/>
        <dbReference type="ChEBI" id="CHEBI:58589"/>
        <dbReference type="ChEBI" id="CHEBI:597326"/>
        <dbReference type="EC" id="1.4.3.5"/>
    </reaction>
</comment>
<comment type="pathway">
    <text evidence="2 9">Cofactor metabolism; pyridoxal 5'-phosphate salvage; pyridoxal 5'-phosphate from pyridoxine 5'-phosphate: step 1/1.</text>
</comment>
<dbReference type="FunFam" id="2.30.110.10:FF:000005">
    <property type="entry name" value="NAD(P)H-hydrate epimerase"/>
    <property type="match status" value="1"/>
</dbReference>
<reference evidence="14 15" key="2">
    <citation type="journal article" date="2015" name="PLoS ONE">
        <title>Whole-Genome Optical Mapping and Finished Genome Sequence of Sphingobacterium deserti sp. nov., a New Species Isolated from the Western Desert of China.</title>
        <authorList>
            <person name="Teng C."/>
            <person name="Zhou Z."/>
            <person name="Molnar I."/>
            <person name="Li X."/>
            <person name="Tang R."/>
            <person name="Chen M."/>
            <person name="Wang L."/>
            <person name="Su S."/>
            <person name="Zhang W."/>
            <person name="Lin M."/>
        </authorList>
    </citation>
    <scope>NUCLEOTIDE SEQUENCE [LARGE SCALE GENOMIC DNA]</scope>
    <source>
        <strain evidence="15">ACCC05744</strain>
    </source>
</reference>
<dbReference type="NCBIfam" id="NF004231">
    <property type="entry name" value="PRK05679.1"/>
    <property type="match status" value="1"/>
</dbReference>
<dbReference type="GO" id="GO:0004733">
    <property type="term" value="F:pyridoxamine phosphate oxidase activity"/>
    <property type="evidence" value="ECO:0007669"/>
    <property type="project" value="UniProtKB-UniRule"/>
</dbReference>
<feature type="binding site" evidence="9 11">
    <location>
        <position position="86"/>
    </location>
    <ligand>
        <name>FMN</name>
        <dbReference type="ChEBI" id="CHEBI:58210"/>
    </ligand>
</feature>
<evidence type="ECO:0000256" key="7">
    <source>
        <dbReference type="ARBA" id="ARBA00023002"/>
    </source>
</evidence>
<feature type="binding site" evidence="10">
    <location>
        <begin position="12"/>
        <end position="15"/>
    </location>
    <ligand>
        <name>substrate</name>
    </ligand>
</feature>
<dbReference type="GO" id="GO:0010181">
    <property type="term" value="F:FMN binding"/>
    <property type="evidence" value="ECO:0007669"/>
    <property type="project" value="UniProtKB-UniRule"/>
</dbReference>
<dbReference type="PATRIC" id="fig|1229276.3.peg.2989"/>
<evidence type="ECO:0000256" key="6">
    <source>
        <dbReference type="ARBA" id="ARBA00022643"/>
    </source>
</evidence>
<feature type="binding site" evidence="9 11">
    <location>
        <begin position="80"/>
        <end position="81"/>
    </location>
    <ligand>
        <name>FMN</name>
        <dbReference type="ChEBI" id="CHEBI:58210"/>
    </ligand>
</feature>
<feature type="binding site" evidence="9 10">
    <location>
        <position position="135"/>
    </location>
    <ligand>
        <name>substrate</name>
    </ligand>
</feature>
<comment type="similarity">
    <text evidence="3 9">Belongs to the pyridoxamine 5'-phosphate oxidase family.</text>
</comment>
<comment type="caution">
    <text evidence="14">The sequence shown here is derived from an EMBL/GenBank/DDBJ whole genome shotgun (WGS) entry which is preliminary data.</text>
</comment>
<feature type="binding site" evidence="9 11">
    <location>
        <position position="200"/>
    </location>
    <ligand>
        <name>FMN</name>
        <dbReference type="ChEBI" id="CHEBI:58210"/>
    </ligand>
</feature>
<dbReference type="NCBIfam" id="TIGR00558">
    <property type="entry name" value="pdxH"/>
    <property type="match status" value="1"/>
</dbReference>
<keyword evidence="15" id="KW-1185">Reference proteome</keyword>
<evidence type="ECO:0000256" key="8">
    <source>
        <dbReference type="ARBA" id="ARBA00023096"/>
    </source>
</evidence>
<dbReference type="RefSeq" id="WP_037500907.1">
    <property type="nucleotide sequence ID" value="NZ_JJMU01000053.1"/>
</dbReference>
<feature type="binding site" evidence="9 11">
    <location>
        <position position="87"/>
    </location>
    <ligand>
        <name>FMN</name>
        <dbReference type="ChEBI" id="CHEBI:58210"/>
    </ligand>
</feature>
<dbReference type="Gene3D" id="2.30.110.10">
    <property type="entry name" value="Electron Transport, Fmn-binding Protein, Chain A"/>
    <property type="match status" value="1"/>
</dbReference>
<comment type="catalytic activity">
    <reaction evidence="9">
        <text>pyridoxamine 5'-phosphate + O2 + H2O = pyridoxal 5'-phosphate + H2O2 + NH4(+)</text>
        <dbReference type="Rhea" id="RHEA:15817"/>
        <dbReference type="ChEBI" id="CHEBI:15377"/>
        <dbReference type="ChEBI" id="CHEBI:15379"/>
        <dbReference type="ChEBI" id="CHEBI:16240"/>
        <dbReference type="ChEBI" id="CHEBI:28938"/>
        <dbReference type="ChEBI" id="CHEBI:58451"/>
        <dbReference type="ChEBI" id="CHEBI:597326"/>
        <dbReference type="EC" id="1.4.3.5"/>
    </reaction>
</comment>
<feature type="binding site" evidence="9 10">
    <location>
        <position position="131"/>
    </location>
    <ligand>
        <name>substrate</name>
    </ligand>
</feature>
<evidence type="ECO:0000256" key="3">
    <source>
        <dbReference type="ARBA" id="ARBA00007301"/>
    </source>
</evidence>
<sequence>MGITHKNIAAIREDYSKYTLDEHDVLDHPIAQFQRWFDEALHAEVTEPNAMVLSTISDDGYPSSRVVLLKDIRSSGFSFFTNYQSKKGQSMLVRKQVSLLFFWPELQRQVRIEGWVEKLPSEDSDEYFASRPRGSRIGAIASPQSKVIDDRAVLEQRVSEVSATYQNQEDFPRPAFWGGYQVSPMRVEFWQGRSSRLHDRIEYVFQDGNWLRQRLAP</sequence>
<comment type="cofactor">
    <cofactor evidence="9 11">
        <name>FMN</name>
        <dbReference type="ChEBI" id="CHEBI:58210"/>
    </cofactor>
    <text evidence="9 11">Binds 1 FMN per subunit.</text>
</comment>
<keyword evidence="5 9" id="KW-0285">Flavoprotein</keyword>
<comment type="function">
    <text evidence="9">Catalyzes the oxidation of either pyridoxine 5'-phosphate (PNP) or pyridoxamine 5'-phosphate (PMP) into pyridoxal 5'-phosphate (PLP).</text>
</comment>
<dbReference type="OrthoDB" id="9780392at2"/>
<evidence type="ECO:0000256" key="11">
    <source>
        <dbReference type="PIRSR" id="PIRSR000190-2"/>
    </source>
</evidence>
<dbReference type="InterPro" id="IPR011576">
    <property type="entry name" value="Pyridox_Oxase_N"/>
</dbReference>
<dbReference type="InterPro" id="IPR012349">
    <property type="entry name" value="Split_barrel_FMN-bd"/>
</dbReference>
<feature type="binding site" evidence="9 11">
    <location>
        <position position="190"/>
    </location>
    <ligand>
        <name>FMN</name>
        <dbReference type="ChEBI" id="CHEBI:58210"/>
    </ligand>
</feature>
<feature type="binding site" evidence="9 11">
    <location>
        <position position="109"/>
    </location>
    <ligand>
        <name>FMN</name>
        <dbReference type="ChEBI" id="CHEBI:58210"/>
    </ligand>
</feature>
<evidence type="ECO:0000313" key="15">
    <source>
        <dbReference type="Proteomes" id="UP000031802"/>
    </source>
</evidence>
<dbReference type="Pfam" id="PF01243">
    <property type="entry name" value="PNPOx_N"/>
    <property type="match status" value="1"/>
</dbReference>
<evidence type="ECO:0000256" key="10">
    <source>
        <dbReference type="PIRSR" id="PIRSR000190-1"/>
    </source>
</evidence>
<evidence type="ECO:0000313" key="14">
    <source>
        <dbReference type="EMBL" id="KGE13361.1"/>
    </source>
</evidence>
<dbReference type="EC" id="1.4.3.5" evidence="9"/>
<keyword evidence="8 9" id="KW-0664">Pyridoxine biosynthesis</keyword>
<gene>
    <name evidence="9" type="primary">pdxH</name>
    <name evidence="14" type="ORF">DI53_2892</name>
</gene>
<dbReference type="STRING" id="1229276.DI53_2892"/>
<dbReference type="SUPFAM" id="SSF50475">
    <property type="entry name" value="FMN-binding split barrel"/>
    <property type="match status" value="1"/>
</dbReference>
<feature type="binding site" evidence="9 11">
    <location>
        <begin position="65"/>
        <end position="70"/>
    </location>
    <ligand>
        <name>FMN</name>
        <dbReference type="ChEBI" id="CHEBI:58210"/>
    </ligand>
</feature>
<dbReference type="PROSITE" id="PS01064">
    <property type="entry name" value="PYRIDOX_OXIDASE"/>
    <property type="match status" value="1"/>
</dbReference>
<dbReference type="InterPro" id="IPR000659">
    <property type="entry name" value="Pyridox_Oxase"/>
</dbReference>
<dbReference type="Pfam" id="PF10590">
    <property type="entry name" value="PNP_phzG_C"/>
    <property type="match status" value="1"/>
</dbReference>
<feature type="binding site" evidence="9 10">
    <location>
        <position position="127"/>
    </location>
    <ligand>
        <name>substrate</name>
    </ligand>
</feature>
<dbReference type="AlphaFoldDB" id="A0A0B8SZZ5"/>
<evidence type="ECO:0000256" key="2">
    <source>
        <dbReference type="ARBA" id="ARBA00005037"/>
    </source>
</evidence>
<organism evidence="14 15">
    <name type="scientific">Sphingobacterium deserti</name>
    <dbReference type="NCBI Taxonomy" id="1229276"/>
    <lineage>
        <taxon>Bacteria</taxon>
        <taxon>Pseudomonadati</taxon>
        <taxon>Bacteroidota</taxon>
        <taxon>Sphingobacteriia</taxon>
        <taxon>Sphingobacteriales</taxon>
        <taxon>Sphingobacteriaceae</taxon>
        <taxon>Sphingobacterium</taxon>
    </lineage>
</organism>
<evidence type="ECO:0000256" key="5">
    <source>
        <dbReference type="ARBA" id="ARBA00022630"/>
    </source>
</evidence>
<evidence type="ECO:0000259" key="13">
    <source>
        <dbReference type="Pfam" id="PF10590"/>
    </source>
</evidence>
<keyword evidence="6 9" id="KW-0288">FMN</keyword>
<evidence type="ECO:0000256" key="1">
    <source>
        <dbReference type="ARBA" id="ARBA00004738"/>
    </source>
</evidence>
<dbReference type="PANTHER" id="PTHR10851:SF0">
    <property type="entry name" value="PYRIDOXINE-5'-PHOSPHATE OXIDASE"/>
    <property type="match status" value="1"/>
</dbReference>
<feature type="binding site" evidence="9 10">
    <location>
        <position position="70"/>
    </location>
    <ligand>
        <name>substrate</name>
    </ligand>
</feature>